<protein>
    <submittedName>
        <fullName evidence="1">Uncharacterized protein</fullName>
    </submittedName>
</protein>
<organism evidence="1 2">
    <name type="scientific">Molorchus minor</name>
    <dbReference type="NCBI Taxonomy" id="1323400"/>
    <lineage>
        <taxon>Eukaryota</taxon>
        <taxon>Metazoa</taxon>
        <taxon>Ecdysozoa</taxon>
        <taxon>Arthropoda</taxon>
        <taxon>Hexapoda</taxon>
        <taxon>Insecta</taxon>
        <taxon>Pterygota</taxon>
        <taxon>Neoptera</taxon>
        <taxon>Endopterygota</taxon>
        <taxon>Coleoptera</taxon>
        <taxon>Polyphaga</taxon>
        <taxon>Cucujiformia</taxon>
        <taxon>Chrysomeloidea</taxon>
        <taxon>Cerambycidae</taxon>
        <taxon>Lamiinae</taxon>
        <taxon>Monochamini</taxon>
        <taxon>Molorchus</taxon>
    </lineage>
</organism>
<evidence type="ECO:0000313" key="2">
    <source>
        <dbReference type="Proteomes" id="UP001162164"/>
    </source>
</evidence>
<comment type="caution">
    <text evidence="1">The sequence shown here is derived from an EMBL/GenBank/DDBJ whole genome shotgun (WGS) entry which is preliminary data.</text>
</comment>
<sequence length="67" mass="7607">MQVDFIATNTDRNTERETVGEWENPLYQAVRENRLTASNCGTVIKRRSSTKPDNLVKNHTGNKLCAI</sequence>
<accession>A0ABQ9K0R2</accession>
<dbReference type="Proteomes" id="UP001162164">
    <property type="component" value="Unassembled WGS sequence"/>
</dbReference>
<gene>
    <name evidence="1" type="ORF">NQ317_011107</name>
</gene>
<proteinExistence type="predicted"/>
<reference evidence="1" key="1">
    <citation type="journal article" date="2023" name="Insect Mol. Biol.">
        <title>Genome sequencing provides insights into the evolution of gene families encoding plant cell wall-degrading enzymes in longhorned beetles.</title>
        <authorList>
            <person name="Shin N.R."/>
            <person name="Okamura Y."/>
            <person name="Kirsch R."/>
            <person name="Pauchet Y."/>
        </authorList>
    </citation>
    <scope>NUCLEOTIDE SEQUENCE</scope>
    <source>
        <strain evidence="1">MMC_N1</strain>
    </source>
</reference>
<dbReference type="EMBL" id="JAPWTJ010000044">
    <property type="protein sequence ID" value="KAJ8984198.1"/>
    <property type="molecule type" value="Genomic_DNA"/>
</dbReference>
<name>A0ABQ9K0R2_9CUCU</name>
<keyword evidence="2" id="KW-1185">Reference proteome</keyword>
<evidence type="ECO:0000313" key="1">
    <source>
        <dbReference type="EMBL" id="KAJ8984198.1"/>
    </source>
</evidence>